<evidence type="ECO:0000256" key="3">
    <source>
        <dbReference type="PROSITE-ProRule" id="PRU00059"/>
    </source>
</evidence>
<sequence length="383" mass="44031">CATHPGDKLDIYIGAVSSSNRWRSLCGTNLPVNLRTMNMRVPVLTIQFKSDNQTTAMENGFYLNYRIVSSHDAFSESSSKYEPLSDEWKQKEYTLPAEKEANQSLNTKNSGALKKTGEIKRLPKEHKALDTSKTCRCNSPYHLEIITFQNLSTSLPQFTERGHGSREWKLKDYEDDSATSLAFKDFNWIAGDRIKLCFQRDSNEELKNKAFMSSQLPRVDVVLKASFDEWLNDRHSSLQLPEQGEFYSVDYNFVTGCRFTFQSKISKSGNFSSPNYPGLYPVDTVCEYTLMGEKNEVISLRFLEFDIESSSSTCSTDEMGDYIELNPCSMLDFLNMPQVRYCQARPKNKEVPIRWNNPCLKVRFVSNEVIVRRGFLAHYTFDI</sequence>
<dbReference type="SUPFAM" id="SSF49854">
    <property type="entry name" value="Spermadhesin, CUB domain"/>
    <property type="match status" value="2"/>
</dbReference>
<dbReference type="InterPro" id="IPR035914">
    <property type="entry name" value="Sperma_CUB_dom_sf"/>
</dbReference>
<dbReference type="Gene3D" id="2.60.120.290">
    <property type="entry name" value="Spermadhesin, CUB domain"/>
    <property type="match status" value="2"/>
</dbReference>
<proteinExistence type="predicted"/>
<dbReference type="PROSITE" id="PS01180">
    <property type="entry name" value="CUB"/>
    <property type="match status" value="1"/>
</dbReference>
<accession>A0A1S8X965</accession>
<dbReference type="PANTHER" id="PTHR24251">
    <property type="entry name" value="OVOCHYMASE-RELATED"/>
    <property type="match status" value="1"/>
</dbReference>
<keyword evidence="2" id="KW-1015">Disulfide bond</keyword>
<dbReference type="SMART" id="SM00042">
    <property type="entry name" value="CUB"/>
    <property type="match status" value="1"/>
</dbReference>
<organism evidence="5 6">
    <name type="scientific">Opisthorchis viverrini</name>
    <name type="common">Southeast Asian liver fluke</name>
    <dbReference type="NCBI Taxonomy" id="6198"/>
    <lineage>
        <taxon>Eukaryota</taxon>
        <taxon>Metazoa</taxon>
        <taxon>Spiralia</taxon>
        <taxon>Lophotrochozoa</taxon>
        <taxon>Platyhelminthes</taxon>
        <taxon>Trematoda</taxon>
        <taxon>Digenea</taxon>
        <taxon>Opisthorchiida</taxon>
        <taxon>Opisthorchiata</taxon>
        <taxon>Opisthorchiidae</taxon>
        <taxon>Opisthorchis</taxon>
    </lineage>
</organism>
<dbReference type="Pfam" id="PF00431">
    <property type="entry name" value="CUB"/>
    <property type="match status" value="1"/>
</dbReference>
<name>A0A1S8X965_OPIVI</name>
<dbReference type="AlphaFoldDB" id="A0A1S8X965"/>
<feature type="domain" description="CUB" evidence="4">
    <location>
        <begin position="257"/>
        <end position="382"/>
    </location>
</feature>
<keyword evidence="1" id="KW-0677">Repeat</keyword>
<dbReference type="CDD" id="cd00041">
    <property type="entry name" value="CUB"/>
    <property type="match status" value="1"/>
</dbReference>
<keyword evidence="6" id="KW-1185">Reference proteome</keyword>
<feature type="non-terminal residue" evidence="5">
    <location>
        <position position="1"/>
    </location>
</feature>
<evidence type="ECO:0000259" key="4">
    <source>
        <dbReference type="PROSITE" id="PS01180"/>
    </source>
</evidence>
<evidence type="ECO:0000313" key="5">
    <source>
        <dbReference type="EMBL" id="OON23264.1"/>
    </source>
</evidence>
<dbReference type="InterPro" id="IPR000859">
    <property type="entry name" value="CUB_dom"/>
</dbReference>
<feature type="non-terminal residue" evidence="5">
    <location>
        <position position="383"/>
    </location>
</feature>
<reference evidence="5 6" key="1">
    <citation type="submission" date="2015-03" db="EMBL/GenBank/DDBJ databases">
        <title>Draft genome of the nematode, Opisthorchis viverrini.</title>
        <authorList>
            <person name="Mitreva M."/>
        </authorList>
    </citation>
    <scope>NUCLEOTIDE SEQUENCE [LARGE SCALE GENOMIC DNA]</scope>
    <source>
        <strain evidence="5">Khon Kaen</strain>
    </source>
</reference>
<evidence type="ECO:0000313" key="6">
    <source>
        <dbReference type="Proteomes" id="UP000243686"/>
    </source>
</evidence>
<comment type="caution">
    <text evidence="3">Lacks conserved residue(s) required for the propagation of feature annotation.</text>
</comment>
<evidence type="ECO:0000256" key="2">
    <source>
        <dbReference type="ARBA" id="ARBA00023157"/>
    </source>
</evidence>
<evidence type="ECO:0000256" key="1">
    <source>
        <dbReference type="ARBA" id="ARBA00022737"/>
    </source>
</evidence>
<dbReference type="EMBL" id="KV891577">
    <property type="protein sequence ID" value="OON23264.1"/>
    <property type="molecule type" value="Genomic_DNA"/>
</dbReference>
<dbReference type="Proteomes" id="UP000243686">
    <property type="component" value="Unassembled WGS sequence"/>
</dbReference>
<gene>
    <name evidence="5" type="ORF">X801_00829</name>
</gene>
<protein>
    <submittedName>
        <fullName evidence="5">CUB domain protein</fullName>
    </submittedName>
</protein>